<dbReference type="InterPro" id="IPR029063">
    <property type="entry name" value="SAM-dependent_MTases_sf"/>
</dbReference>
<evidence type="ECO:0000256" key="3">
    <source>
        <dbReference type="ARBA" id="ARBA00022603"/>
    </source>
</evidence>
<dbReference type="InterPro" id="IPR030382">
    <property type="entry name" value="MeTrfase_TRM5/TYW2"/>
</dbReference>
<dbReference type="Pfam" id="PF25133">
    <property type="entry name" value="TYW2_N_2"/>
    <property type="match status" value="1"/>
</dbReference>
<dbReference type="GO" id="GO:0005759">
    <property type="term" value="C:mitochondrial matrix"/>
    <property type="evidence" value="ECO:0007669"/>
    <property type="project" value="UniProtKB-SubCell"/>
</dbReference>
<dbReference type="GO" id="GO:0052906">
    <property type="term" value="F:tRNA (guanine(37)-N1)-methyltransferase activity"/>
    <property type="evidence" value="ECO:0007669"/>
    <property type="project" value="UniProtKB-UniRule"/>
</dbReference>
<sequence>MSTRDTQNPTSTDIKEEEGEEMQALNPAVFLRAPRQLGMRVLDRQAFVKTIPTIAAYVKDKRDIEIIRKAASPVLLQDPLARTTLHLKDLYGNDGLKNFIFPLIPSVNPEDESTMPPTLAELVKQKRVELTPKEGTLTYDSFATAEIFKAVLPLDAFEGVHQAFTLTGHIAHINLHDEYVDYKNLIAQVILDKNPTVRTVVNKTEEVGSTSEFRTFPMEIVVGDPDTEVTVKHSGCTYAFDFAKVYWNSRLENEHDRIASLCQSGEAVCDVMAGVGPFAIPAARYRRALVWANDLNIESYKSMVTNVKANKVEGLVYPFNSDGRDFIRLASKALYRESGKTISFDPNPPGAPRDPKINSKLKPVETYTIPAVFNRFIMNLPATAVEFLDAFIGLYAGLESQFENPSDPNPDSKKLKLPIIHVYTFHKTSSLSKSLKKLSDILPYAAEAIVEQISQYLQYPMTVESSSNLRDAYLGGIVKNRPPKRVPRPPEVRAGHEKVAEMAKGDDMFIEGGVRIGFVRGVSPHKSMYCATFRLPREVAFRQPVRELSDEAIKYEKMKSVWMRTDESIPWPGKLKK</sequence>
<comment type="caution">
    <text evidence="13">The sequence shown here is derived from an EMBL/GenBank/DDBJ whole genome shotgun (WGS) entry which is preliminary data.</text>
</comment>
<dbReference type="AlphaFoldDB" id="A0AAV9XPL4"/>
<feature type="binding site" evidence="10">
    <location>
        <begin position="322"/>
        <end position="323"/>
    </location>
    <ligand>
        <name>S-adenosyl-L-methionine</name>
        <dbReference type="ChEBI" id="CHEBI:59789"/>
    </ligand>
</feature>
<keyword evidence="3 10" id="KW-0489">Methyltransferase</keyword>
<dbReference type="PANTHER" id="PTHR23245">
    <property type="entry name" value="TRNA METHYLTRANSFERASE"/>
    <property type="match status" value="1"/>
</dbReference>
<dbReference type="HAMAP" id="MF_03152">
    <property type="entry name" value="TRM5"/>
    <property type="match status" value="1"/>
</dbReference>
<evidence type="ECO:0000259" key="12">
    <source>
        <dbReference type="PROSITE" id="PS51684"/>
    </source>
</evidence>
<protein>
    <recommendedName>
        <fullName evidence="10">tRNA (guanine(37)-N1)-methyltransferase</fullName>
        <ecNumber evidence="10">2.1.1.228</ecNumber>
    </recommendedName>
    <alternativeName>
        <fullName evidence="10">M1G-methyltransferase</fullName>
    </alternativeName>
    <alternativeName>
        <fullName evidence="10">tRNA [GM37] methyltransferase</fullName>
    </alternativeName>
    <alternativeName>
        <fullName evidence="10">tRNA methyltransferase 5</fullName>
    </alternativeName>
</protein>
<comment type="similarity">
    <text evidence="1">Belongs to the class I-like SAM-binding methyltransferase superfamily. TRM5/TYW2 family.</text>
</comment>
<dbReference type="Pfam" id="PF02475">
    <property type="entry name" value="TRM5-TYW2_MTfase"/>
    <property type="match status" value="1"/>
</dbReference>
<evidence type="ECO:0000256" key="1">
    <source>
        <dbReference type="ARBA" id="ARBA00009775"/>
    </source>
</evidence>
<keyword evidence="2 10" id="KW-0963">Cytoplasm</keyword>
<evidence type="ECO:0000256" key="2">
    <source>
        <dbReference type="ARBA" id="ARBA00022490"/>
    </source>
</evidence>
<dbReference type="InterPro" id="IPR056743">
    <property type="entry name" value="TRM5-TYW2-like_MTfase"/>
</dbReference>
<feature type="region of interest" description="Disordered" evidence="11">
    <location>
        <begin position="1"/>
        <end position="21"/>
    </location>
</feature>
<dbReference type="EMBL" id="JAVHJO010000001">
    <property type="protein sequence ID" value="KAK6544013.1"/>
    <property type="molecule type" value="Genomic_DNA"/>
</dbReference>
<dbReference type="Gene3D" id="3.30.300.110">
    <property type="entry name" value="Met-10+ protein-like domains"/>
    <property type="match status" value="1"/>
</dbReference>
<dbReference type="Proteomes" id="UP001365542">
    <property type="component" value="Unassembled WGS sequence"/>
</dbReference>
<dbReference type="FunFam" id="3.30.300.110:FF:000001">
    <property type="entry name" value="tRNA (guanine(37)-N1)-methyltransferase"/>
    <property type="match status" value="1"/>
</dbReference>
<organism evidence="13 14">
    <name type="scientific">Orbilia ellipsospora</name>
    <dbReference type="NCBI Taxonomy" id="2528407"/>
    <lineage>
        <taxon>Eukaryota</taxon>
        <taxon>Fungi</taxon>
        <taxon>Dikarya</taxon>
        <taxon>Ascomycota</taxon>
        <taxon>Pezizomycotina</taxon>
        <taxon>Orbiliomycetes</taxon>
        <taxon>Orbiliales</taxon>
        <taxon>Orbiliaceae</taxon>
        <taxon>Orbilia</taxon>
    </lineage>
</organism>
<evidence type="ECO:0000256" key="4">
    <source>
        <dbReference type="ARBA" id="ARBA00022679"/>
    </source>
</evidence>
<gene>
    <name evidence="10 13" type="primary">TRM5</name>
    <name evidence="13" type="ORF">TWF694_000727</name>
</gene>
<feature type="compositionally biased region" description="Polar residues" evidence="11">
    <location>
        <begin position="1"/>
        <end position="12"/>
    </location>
</feature>
<proteinExistence type="inferred from homology"/>
<evidence type="ECO:0000256" key="5">
    <source>
        <dbReference type="ARBA" id="ARBA00022691"/>
    </source>
</evidence>
<reference evidence="13 14" key="1">
    <citation type="submission" date="2019-10" db="EMBL/GenBank/DDBJ databases">
        <authorList>
            <person name="Palmer J.M."/>
        </authorList>
    </citation>
    <scope>NUCLEOTIDE SEQUENCE [LARGE SCALE GENOMIC DNA]</scope>
    <source>
        <strain evidence="13 14">TWF694</strain>
    </source>
</reference>
<evidence type="ECO:0000256" key="7">
    <source>
        <dbReference type="ARBA" id="ARBA00023128"/>
    </source>
</evidence>
<dbReference type="InterPro" id="IPR025792">
    <property type="entry name" value="tRNA_Gua_MeTrfase_euk"/>
</dbReference>
<evidence type="ECO:0000256" key="8">
    <source>
        <dbReference type="ARBA" id="ARBA00023242"/>
    </source>
</evidence>
<dbReference type="PROSITE" id="PS51684">
    <property type="entry name" value="SAM_MT_TRM5_TYW2"/>
    <property type="match status" value="1"/>
</dbReference>
<keyword evidence="7 10" id="KW-0496">Mitochondrion</keyword>
<evidence type="ECO:0000313" key="14">
    <source>
        <dbReference type="Proteomes" id="UP001365542"/>
    </source>
</evidence>
<comment type="function">
    <text evidence="10">Specifically methylates the N1 position of guanosine-37 in various cytoplasmic and mitochondrial tRNAs. Methylation is not dependent on the nature of the nucleoside 5' of the target nucleoside. This is the first step in the biosynthesis of wybutosine (yW), a modified base adjacent to the anticodon of tRNAs and required for accurate decoding.</text>
</comment>
<keyword evidence="14" id="KW-1185">Reference proteome</keyword>
<comment type="subunit">
    <text evidence="10">Monomer.</text>
</comment>
<dbReference type="SUPFAM" id="SSF53335">
    <property type="entry name" value="S-adenosyl-L-methionine-dependent methyltransferases"/>
    <property type="match status" value="1"/>
</dbReference>
<feature type="binding site" evidence="10">
    <location>
        <begin position="294"/>
        <end position="295"/>
    </location>
    <ligand>
        <name>S-adenosyl-L-methionine</name>
        <dbReference type="ChEBI" id="CHEBI:59789"/>
    </ligand>
</feature>
<comment type="similarity">
    <text evidence="10">Belongs to the TRM5 / TYW2 family.</text>
</comment>
<dbReference type="GO" id="GO:0070901">
    <property type="term" value="P:mitochondrial tRNA methylation"/>
    <property type="evidence" value="ECO:0007669"/>
    <property type="project" value="UniProtKB-ARBA"/>
</dbReference>
<feature type="domain" description="SAM-dependent methyltransferase TRM5/TYW2-type" evidence="12">
    <location>
        <begin position="164"/>
        <end position="537"/>
    </location>
</feature>
<evidence type="ECO:0000313" key="13">
    <source>
        <dbReference type="EMBL" id="KAK6544013.1"/>
    </source>
</evidence>
<dbReference type="GO" id="GO:0002939">
    <property type="term" value="P:tRNA N1-guanine methylation"/>
    <property type="evidence" value="ECO:0007669"/>
    <property type="project" value="TreeGrafter"/>
</dbReference>
<accession>A0AAV9XPL4</accession>
<dbReference type="Gene3D" id="3.40.50.150">
    <property type="entry name" value="Vaccinia Virus protein VP39"/>
    <property type="match status" value="1"/>
</dbReference>
<dbReference type="PANTHER" id="PTHR23245:SF36">
    <property type="entry name" value="TRNA (GUANINE(37)-N1)-METHYLTRANSFERASE"/>
    <property type="match status" value="1"/>
</dbReference>
<comment type="catalytic activity">
    <reaction evidence="9 10">
        <text>guanosine(37) in tRNA + S-adenosyl-L-methionine = N(1)-methylguanosine(37) in tRNA + S-adenosyl-L-homocysteine + H(+)</text>
        <dbReference type="Rhea" id="RHEA:36899"/>
        <dbReference type="Rhea" id="RHEA-COMP:10145"/>
        <dbReference type="Rhea" id="RHEA-COMP:10147"/>
        <dbReference type="ChEBI" id="CHEBI:15378"/>
        <dbReference type="ChEBI" id="CHEBI:57856"/>
        <dbReference type="ChEBI" id="CHEBI:59789"/>
        <dbReference type="ChEBI" id="CHEBI:73542"/>
        <dbReference type="ChEBI" id="CHEBI:74269"/>
        <dbReference type="EC" id="2.1.1.228"/>
    </reaction>
</comment>
<dbReference type="GO" id="GO:0005634">
    <property type="term" value="C:nucleus"/>
    <property type="evidence" value="ECO:0007669"/>
    <property type="project" value="UniProtKB-SubCell"/>
</dbReference>
<dbReference type="EC" id="2.1.1.228" evidence="10"/>
<name>A0AAV9XPL4_9PEZI</name>
<keyword evidence="8 10" id="KW-0539">Nucleus</keyword>
<feature type="binding site" evidence="10">
    <location>
        <position position="379"/>
    </location>
    <ligand>
        <name>S-adenosyl-L-methionine</name>
        <dbReference type="ChEBI" id="CHEBI:59789"/>
    </ligand>
</feature>
<keyword evidence="5 10" id="KW-0949">S-adenosyl-L-methionine</keyword>
<dbReference type="InterPro" id="IPR056744">
    <property type="entry name" value="TRM5/TYW2-like_N"/>
</dbReference>
<feature type="binding site" evidence="10">
    <location>
        <position position="255"/>
    </location>
    <ligand>
        <name>S-adenosyl-L-methionine</name>
        <dbReference type="ChEBI" id="CHEBI:59789"/>
    </ligand>
</feature>
<comment type="subcellular location">
    <subcellularLocation>
        <location evidence="10">Mitochondrion matrix</location>
    </subcellularLocation>
    <subcellularLocation>
        <location evidence="10">Nucleus</location>
    </subcellularLocation>
    <subcellularLocation>
        <location evidence="10">Cytoplasm</location>
    </subcellularLocation>
    <text evidence="10">Predominantly in the mitochondria and in the nucleus.</text>
</comment>
<evidence type="ECO:0000256" key="9">
    <source>
        <dbReference type="ARBA" id="ARBA00047783"/>
    </source>
</evidence>
<evidence type="ECO:0000256" key="6">
    <source>
        <dbReference type="ARBA" id="ARBA00022694"/>
    </source>
</evidence>
<evidence type="ECO:0000256" key="10">
    <source>
        <dbReference type="HAMAP-Rule" id="MF_03152"/>
    </source>
</evidence>
<evidence type="ECO:0000256" key="11">
    <source>
        <dbReference type="SAM" id="MobiDB-lite"/>
    </source>
</evidence>
<keyword evidence="4 10" id="KW-0808">Transferase</keyword>
<keyword evidence="6 10" id="KW-0819">tRNA processing</keyword>